<feature type="region of interest" description="Disordered" evidence="1">
    <location>
        <begin position="57"/>
        <end position="93"/>
    </location>
</feature>
<evidence type="ECO:0000256" key="1">
    <source>
        <dbReference type="SAM" id="MobiDB-lite"/>
    </source>
</evidence>
<keyword evidence="3" id="KW-1185">Reference proteome</keyword>
<dbReference type="InParanoid" id="E9GZ48"/>
<name>E9GZ48_DAPPU</name>
<dbReference type="Proteomes" id="UP000000305">
    <property type="component" value="Unassembled WGS sequence"/>
</dbReference>
<organism evidence="2 3">
    <name type="scientific">Daphnia pulex</name>
    <name type="common">Water flea</name>
    <dbReference type="NCBI Taxonomy" id="6669"/>
    <lineage>
        <taxon>Eukaryota</taxon>
        <taxon>Metazoa</taxon>
        <taxon>Ecdysozoa</taxon>
        <taxon>Arthropoda</taxon>
        <taxon>Crustacea</taxon>
        <taxon>Branchiopoda</taxon>
        <taxon>Diplostraca</taxon>
        <taxon>Cladocera</taxon>
        <taxon>Anomopoda</taxon>
        <taxon>Daphniidae</taxon>
        <taxon>Daphnia</taxon>
    </lineage>
</organism>
<dbReference type="EMBL" id="GL732576">
    <property type="protein sequence ID" value="EFX75294.1"/>
    <property type="molecule type" value="Genomic_DNA"/>
</dbReference>
<dbReference type="AlphaFoldDB" id="E9GZ48"/>
<proteinExistence type="predicted"/>
<protein>
    <submittedName>
        <fullName evidence="2">Uncharacterized protein</fullName>
    </submittedName>
</protein>
<evidence type="ECO:0000313" key="3">
    <source>
        <dbReference type="Proteomes" id="UP000000305"/>
    </source>
</evidence>
<gene>
    <name evidence="2" type="ORF">DAPPUDRAFT_108089</name>
</gene>
<sequence>MERHRDVIKGNKANPSPNVSLANKVFDQVKSRSVHMKTHKSASTAAAALAAANSSSSFTSTATNGQDSCSSLCGQIKPQESPPSRSSSQIVINGGGRSSGLARLVLLFTARFRHPFCHRRVFF</sequence>
<accession>E9GZ48</accession>
<dbReference type="KEGG" id="dpx:DAPPUDRAFT_108089"/>
<reference evidence="2 3" key="1">
    <citation type="journal article" date="2011" name="Science">
        <title>The ecoresponsive genome of Daphnia pulex.</title>
        <authorList>
            <person name="Colbourne J.K."/>
            <person name="Pfrender M.E."/>
            <person name="Gilbert D."/>
            <person name="Thomas W.K."/>
            <person name="Tucker A."/>
            <person name="Oakley T.H."/>
            <person name="Tokishita S."/>
            <person name="Aerts A."/>
            <person name="Arnold G.J."/>
            <person name="Basu M.K."/>
            <person name="Bauer D.J."/>
            <person name="Caceres C.E."/>
            <person name="Carmel L."/>
            <person name="Casola C."/>
            <person name="Choi J.H."/>
            <person name="Detter J.C."/>
            <person name="Dong Q."/>
            <person name="Dusheyko S."/>
            <person name="Eads B.D."/>
            <person name="Frohlich T."/>
            <person name="Geiler-Samerotte K.A."/>
            <person name="Gerlach D."/>
            <person name="Hatcher P."/>
            <person name="Jogdeo S."/>
            <person name="Krijgsveld J."/>
            <person name="Kriventseva E.V."/>
            <person name="Kultz D."/>
            <person name="Laforsch C."/>
            <person name="Lindquist E."/>
            <person name="Lopez J."/>
            <person name="Manak J.R."/>
            <person name="Muller J."/>
            <person name="Pangilinan J."/>
            <person name="Patwardhan R.P."/>
            <person name="Pitluck S."/>
            <person name="Pritham E.J."/>
            <person name="Rechtsteiner A."/>
            <person name="Rho M."/>
            <person name="Rogozin I.B."/>
            <person name="Sakarya O."/>
            <person name="Salamov A."/>
            <person name="Schaack S."/>
            <person name="Shapiro H."/>
            <person name="Shiga Y."/>
            <person name="Skalitzky C."/>
            <person name="Smith Z."/>
            <person name="Souvorov A."/>
            <person name="Sung W."/>
            <person name="Tang Z."/>
            <person name="Tsuchiya D."/>
            <person name="Tu H."/>
            <person name="Vos H."/>
            <person name="Wang M."/>
            <person name="Wolf Y.I."/>
            <person name="Yamagata H."/>
            <person name="Yamada T."/>
            <person name="Ye Y."/>
            <person name="Shaw J.R."/>
            <person name="Andrews J."/>
            <person name="Crease T.J."/>
            <person name="Tang H."/>
            <person name="Lucas S.M."/>
            <person name="Robertson H.M."/>
            <person name="Bork P."/>
            <person name="Koonin E.V."/>
            <person name="Zdobnov E.M."/>
            <person name="Grigoriev I.V."/>
            <person name="Lynch M."/>
            <person name="Boore J.L."/>
        </authorList>
    </citation>
    <scope>NUCLEOTIDE SEQUENCE [LARGE SCALE GENOMIC DNA]</scope>
</reference>
<dbReference type="HOGENOM" id="CLU_2017524_0_0_1"/>
<evidence type="ECO:0000313" key="2">
    <source>
        <dbReference type="EMBL" id="EFX75294.1"/>
    </source>
</evidence>
<feature type="compositionally biased region" description="Polar residues" evidence="1">
    <location>
        <begin position="64"/>
        <end position="73"/>
    </location>
</feature>